<gene>
    <name evidence="2" type="ORF">HNAJ_LOCUS5901</name>
</gene>
<dbReference type="PROSITE" id="PS50021">
    <property type="entry name" value="CH"/>
    <property type="match status" value="1"/>
</dbReference>
<dbReference type="PANTHER" id="PTHR11915">
    <property type="entry name" value="SPECTRIN/FILAMIN RELATED CYTOSKELETAL PROTEIN"/>
    <property type="match status" value="1"/>
</dbReference>
<dbReference type="Gene3D" id="1.10.418.10">
    <property type="entry name" value="Calponin-like domain"/>
    <property type="match status" value="1"/>
</dbReference>
<dbReference type="EMBL" id="UZAE01005631">
    <property type="protein sequence ID" value="VDO01761.1"/>
    <property type="molecule type" value="Genomic_DNA"/>
</dbReference>
<dbReference type="Pfam" id="PF00307">
    <property type="entry name" value="CH"/>
    <property type="match status" value="1"/>
</dbReference>
<dbReference type="AlphaFoldDB" id="A0A0R3TFR5"/>
<reference evidence="4" key="1">
    <citation type="submission" date="2017-02" db="UniProtKB">
        <authorList>
            <consortium name="WormBaseParasite"/>
        </authorList>
    </citation>
    <scope>IDENTIFICATION</scope>
</reference>
<dbReference type="SUPFAM" id="SSF47576">
    <property type="entry name" value="Calponin-homology domain, CH-domain"/>
    <property type="match status" value="1"/>
</dbReference>
<proteinExistence type="predicted"/>
<evidence type="ECO:0000313" key="2">
    <source>
        <dbReference type="EMBL" id="VDO01761.1"/>
    </source>
</evidence>
<accession>A0A0R3TFR5</accession>
<evidence type="ECO:0000313" key="3">
    <source>
        <dbReference type="Proteomes" id="UP000278807"/>
    </source>
</evidence>
<evidence type="ECO:0000259" key="1">
    <source>
        <dbReference type="PROSITE" id="PS50021"/>
    </source>
</evidence>
<sequence length="276" mass="32218">MSALPRAYHVEIEITNFTTSWSDGLAMCALIHRHCPDLLDFAKLAAPNVTPVNRLSEAFNMAEKVFHMPEVVSATDFIACSNDERCIIAVVATWYHRLNENRNFKRSSNRLGVVLNRAVTAGRHMTAYIREVYNLRNWMKSNLRFLEELSTFKDIQIISKKLNQWRKKEKQKRSEAICQIEFMWLNLKGENLAWGYRTPNPPTGFEFPTIYKIWLQLEEMEKVCAKRIQSGIEAESRKMTHLEKFNKKAELHKMWLLESEQLLEMTSQSDARTSPC</sequence>
<dbReference type="InterPro" id="IPR001715">
    <property type="entry name" value="CH_dom"/>
</dbReference>
<feature type="domain" description="Calponin-homology (CH)" evidence="1">
    <location>
        <begin position="1"/>
        <end position="99"/>
    </location>
</feature>
<evidence type="ECO:0000313" key="4">
    <source>
        <dbReference type="WBParaSite" id="HNAJ_0000590601-mRNA-1"/>
    </source>
</evidence>
<organism evidence="4">
    <name type="scientific">Rodentolepis nana</name>
    <name type="common">Dwarf tapeworm</name>
    <name type="synonym">Hymenolepis nana</name>
    <dbReference type="NCBI Taxonomy" id="102285"/>
    <lineage>
        <taxon>Eukaryota</taxon>
        <taxon>Metazoa</taxon>
        <taxon>Spiralia</taxon>
        <taxon>Lophotrochozoa</taxon>
        <taxon>Platyhelminthes</taxon>
        <taxon>Cestoda</taxon>
        <taxon>Eucestoda</taxon>
        <taxon>Cyclophyllidea</taxon>
        <taxon>Hymenolepididae</taxon>
        <taxon>Rodentolepis</taxon>
    </lineage>
</organism>
<protein>
    <submittedName>
        <fullName evidence="4">Calponin-homology (CH) domain-containing protein</fullName>
    </submittedName>
</protein>
<dbReference type="OrthoDB" id="10017054at2759"/>
<reference evidence="2 3" key="2">
    <citation type="submission" date="2018-11" db="EMBL/GenBank/DDBJ databases">
        <authorList>
            <consortium name="Pathogen Informatics"/>
        </authorList>
    </citation>
    <scope>NUCLEOTIDE SEQUENCE [LARGE SCALE GENOMIC DNA]</scope>
</reference>
<keyword evidence="3" id="KW-1185">Reference proteome</keyword>
<dbReference type="STRING" id="102285.A0A0R3TFR5"/>
<dbReference type="Proteomes" id="UP000278807">
    <property type="component" value="Unassembled WGS sequence"/>
</dbReference>
<dbReference type="Gene3D" id="1.20.58.60">
    <property type="match status" value="1"/>
</dbReference>
<dbReference type="InterPro" id="IPR036872">
    <property type="entry name" value="CH_dom_sf"/>
</dbReference>
<dbReference type="SUPFAM" id="SSF46966">
    <property type="entry name" value="Spectrin repeat"/>
    <property type="match status" value="1"/>
</dbReference>
<dbReference type="WBParaSite" id="HNAJ_0000590601-mRNA-1">
    <property type="protein sequence ID" value="HNAJ_0000590601-mRNA-1"/>
    <property type="gene ID" value="HNAJ_0000590601"/>
</dbReference>
<name>A0A0R3TFR5_RODNA</name>